<comment type="similarity">
    <text evidence="2">Belongs to the NAD(P)-dependent epimerase/dehydratase family.</text>
</comment>
<keyword evidence="8" id="KW-1185">Reference proteome</keyword>
<organism evidence="7 8">
    <name type="scientific">Dactylosporangium maewongense</name>
    <dbReference type="NCBI Taxonomy" id="634393"/>
    <lineage>
        <taxon>Bacteria</taxon>
        <taxon>Bacillati</taxon>
        <taxon>Actinomycetota</taxon>
        <taxon>Actinomycetes</taxon>
        <taxon>Micromonosporales</taxon>
        <taxon>Micromonosporaceae</taxon>
        <taxon>Dactylosporangium</taxon>
    </lineage>
</organism>
<dbReference type="Gene3D" id="3.40.50.720">
    <property type="entry name" value="NAD(P)-binding Rossmann-like Domain"/>
    <property type="match status" value="2"/>
</dbReference>
<evidence type="ECO:0000256" key="2">
    <source>
        <dbReference type="ARBA" id="ARBA00007637"/>
    </source>
</evidence>
<comment type="pathway">
    <text evidence="1">Carbohydrate metabolism; galactose metabolism.</text>
</comment>
<name>A0ABN2D0R8_9ACTN</name>
<evidence type="ECO:0000259" key="6">
    <source>
        <dbReference type="Pfam" id="PF01370"/>
    </source>
</evidence>
<proteinExistence type="inferred from homology"/>
<dbReference type="InterPro" id="IPR036291">
    <property type="entry name" value="NAD(P)-bd_dom_sf"/>
</dbReference>
<reference evidence="7 8" key="1">
    <citation type="journal article" date="2019" name="Int. J. Syst. Evol. Microbiol.">
        <title>The Global Catalogue of Microorganisms (GCM) 10K type strain sequencing project: providing services to taxonomists for standard genome sequencing and annotation.</title>
        <authorList>
            <consortium name="The Broad Institute Genomics Platform"/>
            <consortium name="The Broad Institute Genome Sequencing Center for Infectious Disease"/>
            <person name="Wu L."/>
            <person name="Ma J."/>
        </authorList>
    </citation>
    <scope>NUCLEOTIDE SEQUENCE [LARGE SCALE GENOMIC DNA]</scope>
    <source>
        <strain evidence="7 8">JCM 15933</strain>
    </source>
</reference>
<gene>
    <name evidence="7" type="ORF">GCM10009827_107320</name>
</gene>
<feature type="domain" description="NAD-dependent epimerase/dehydratase" evidence="6">
    <location>
        <begin position="3"/>
        <end position="51"/>
    </location>
</feature>
<protein>
    <recommendedName>
        <fullName evidence="3">UDP-glucose 4-epimerase</fullName>
    </recommendedName>
    <alternativeName>
        <fullName evidence="5">Galactowaldenase</fullName>
    </alternativeName>
    <alternativeName>
        <fullName evidence="4">UDP-galactose 4-epimerase</fullName>
    </alternativeName>
</protein>
<dbReference type="SUPFAM" id="SSF51735">
    <property type="entry name" value="NAD(P)-binding Rossmann-fold domains"/>
    <property type="match status" value="2"/>
</dbReference>
<evidence type="ECO:0000256" key="5">
    <source>
        <dbReference type="ARBA" id="ARBA00033067"/>
    </source>
</evidence>
<dbReference type="Pfam" id="PF01370">
    <property type="entry name" value="Epimerase"/>
    <property type="match status" value="1"/>
</dbReference>
<evidence type="ECO:0000256" key="4">
    <source>
        <dbReference type="ARBA" id="ARBA00031367"/>
    </source>
</evidence>
<sequence length="151" mass="15730">MTWLVTGGAGYIGAHVVRRLRTAGQPVVVLDDLSTGLPHRVAADVPLTVAGAHHAAVVHLETRRAVGRIHNVGSGRGASVLDVVRTVESVTGLPVPRHAGARRAGDAPAVVAAVGRIHDELSWQARHTLADTVAAAWTARRHDTVATAGRP</sequence>
<dbReference type="PANTHER" id="PTHR43725">
    <property type="entry name" value="UDP-GLUCOSE 4-EPIMERASE"/>
    <property type="match status" value="1"/>
</dbReference>
<evidence type="ECO:0000313" key="8">
    <source>
        <dbReference type="Proteomes" id="UP001501470"/>
    </source>
</evidence>
<comment type="caution">
    <text evidence="7">The sequence shown here is derived from an EMBL/GenBank/DDBJ whole genome shotgun (WGS) entry which is preliminary data.</text>
</comment>
<dbReference type="RefSeq" id="WP_344513606.1">
    <property type="nucleotide sequence ID" value="NZ_BAAAQD010000039.1"/>
</dbReference>
<dbReference type="Gene3D" id="3.90.25.10">
    <property type="entry name" value="UDP-galactose 4-epimerase, domain 1"/>
    <property type="match status" value="1"/>
</dbReference>
<evidence type="ECO:0000256" key="3">
    <source>
        <dbReference type="ARBA" id="ARBA00018569"/>
    </source>
</evidence>
<accession>A0ABN2D0R8</accession>
<dbReference type="Proteomes" id="UP001501470">
    <property type="component" value="Unassembled WGS sequence"/>
</dbReference>
<dbReference type="InterPro" id="IPR001509">
    <property type="entry name" value="Epimerase_deHydtase"/>
</dbReference>
<evidence type="ECO:0000313" key="7">
    <source>
        <dbReference type="EMBL" id="GAA1568153.1"/>
    </source>
</evidence>
<dbReference type="EMBL" id="BAAAQD010000039">
    <property type="protein sequence ID" value="GAA1568153.1"/>
    <property type="molecule type" value="Genomic_DNA"/>
</dbReference>
<evidence type="ECO:0000256" key="1">
    <source>
        <dbReference type="ARBA" id="ARBA00004947"/>
    </source>
</evidence>